<dbReference type="EMBL" id="DVMY01000082">
    <property type="protein sequence ID" value="HIU37627.1"/>
    <property type="molecule type" value="Genomic_DNA"/>
</dbReference>
<evidence type="ECO:0000313" key="21">
    <source>
        <dbReference type="Proteomes" id="UP000824083"/>
    </source>
</evidence>
<evidence type="ECO:0000256" key="12">
    <source>
        <dbReference type="ARBA" id="ARBA00022695"/>
    </source>
</evidence>
<evidence type="ECO:0000256" key="19">
    <source>
        <dbReference type="SAM" id="Phobius"/>
    </source>
</evidence>
<dbReference type="GO" id="GO:0004605">
    <property type="term" value="F:phosphatidate cytidylyltransferase activity"/>
    <property type="evidence" value="ECO:0007669"/>
    <property type="project" value="UniProtKB-EC"/>
</dbReference>
<reference evidence="20" key="2">
    <citation type="journal article" date="2021" name="PeerJ">
        <title>Extensive microbial diversity within the chicken gut microbiome revealed by metagenomics and culture.</title>
        <authorList>
            <person name="Gilroy R."/>
            <person name="Ravi A."/>
            <person name="Getino M."/>
            <person name="Pursley I."/>
            <person name="Horton D.L."/>
            <person name="Alikhan N.F."/>
            <person name="Baker D."/>
            <person name="Gharbi K."/>
            <person name="Hall N."/>
            <person name="Watson M."/>
            <person name="Adriaenssens E.M."/>
            <person name="Foster-Nyarko E."/>
            <person name="Jarju S."/>
            <person name="Secka A."/>
            <person name="Antonio M."/>
            <person name="Oren A."/>
            <person name="Chaudhuri R.R."/>
            <person name="La Ragione R."/>
            <person name="Hildebrand F."/>
            <person name="Pallen M.J."/>
        </authorList>
    </citation>
    <scope>NUCLEOTIDE SEQUENCE</scope>
    <source>
        <strain evidence="20">7463</strain>
    </source>
</reference>
<comment type="subcellular location">
    <subcellularLocation>
        <location evidence="2">Cell membrane</location>
        <topology evidence="2">Multi-pass membrane protein</topology>
    </subcellularLocation>
</comment>
<comment type="pathway">
    <text evidence="3 18">Phospholipid metabolism; CDP-diacylglycerol biosynthesis; CDP-diacylglycerol from sn-glycerol 3-phosphate: step 3/3.</text>
</comment>
<keyword evidence="16" id="KW-0594">Phospholipid biosynthesis</keyword>
<feature type="transmembrane region" description="Helical" evidence="19">
    <location>
        <begin position="219"/>
        <end position="245"/>
    </location>
</feature>
<evidence type="ECO:0000256" key="2">
    <source>
        <dbReference type="ARBA" id="ARBA00004651"/>
    </source>
</evidence>
<evidence type="ECO:0000256" key="4">
    <source>
        <dbReference type="ARBA" id="ARBA00005189"/>
    </source>
</evidence>
<keyword evidence="15 19" id="KW-0472">Membrane</keyword>
<comment type="caution">
    <text evidence="20">The sequence shown here is derived from an EMBL/GenBank/DDBJ whole genome shotgun (WGS) entry which is preliminary data.</text>
</comment>
<feature type="transmembrane region" description="Helical" evidence="19">
    <location>
        <begin position="194"/>
        <end position="213"/>
    </location>
</feature>
<protein>
    <recommendedName>
        <fullName evidence="7 18">Phosphatidate cytidylyltransferase</fullName>
        <ecNumber evidence="6 18">2.7.7.41</ecNumber>
    </recommendedName>
</protein>
<evidence type="ECO:0000256" key="10">
    <source>
        <dbReference type="ARBA" id="ARBA00022679"/>
    </source>
</evidence>
<organism evidence="20 21">
    <name type="scientific">Candidatus Aphodousia faecigallinarum</name>
    <dbReference type="NCBI Taxonomy" id="2840677"/>
    <lineage>
        <taxon>Bacteria</taxon>
        <taxon>Pseudomonadati</taxon>
        <taxon>Pseudomonadota</taxon>
        <taxon>Betaproteobacteria</taxon>
        <taxon>Burkholderiales</taxon>
        <taxon>Sutterellaceae</taxon>
        <taxon>Sutterellaceae incertae sedis</taxon>
        <taxon>Candidatus Aphodousia</taxon>
    </lineage>
</organism>
<evidence type="ECO:0000256" key="9">
    <source>
        <dbReference type="ARBA" id="ARBA00022516"/>
    </source>
</evidence>
<evidence type="ECO:0000256" key="13">
    <source>
        <dbReference type="ARBA" id="ARBA00022989"/>
    </source>
</evidence>
<dbReference type="AlphaFoldDB" id="A0A9D1IK97"/>
<evidence type="ECO:0000256" key="17">
    <source>
        <dbReference type="ARBA" id="ARBA00023264"/>
    </source>
</evidence>
<feature type="transmembrane region" description="Helical" evidence="19">
    <location>
        <begin position="6"/>
        <end position="38"/>
    </location>
</feature>
<comment type="similarity">
    <text evidence="5 18">Belongs to the CDS family.</text>
</comment>
<evidence type="ECO:0000256" key="6">
    <source>
        <dbReference type="ARBA" id="ARBA00012487"/>
    </source>
</evidence>
<keyword evidence="17" id="KW-1208">Phospholipid metabolism</keyword>
<keyword evidence="10 18" id="KW-0808">Transferase</keyword>
<dbReference type="GO" id="GO:0005886">
    <property type="term" value="C:plasma membrane"/>
    <property type="evidence" value="ECO:0007669"/>
    <property type="project" value="UniProtKB-SubCell"/>
</dbReference>
<gene>
    <name evidence="20" type="ORF">IAC56_05080</name>
</gene>
<dbReference type="PROSITE" id="PS01315">
    <property type="entry name" value="CDS"/>
    <property type="match status" value="1"/>
</dbReference>
<evidence type="ECO:0000256" key="1">
    <source>
        <dbReference type="ARBA" id="ARBA00001698"/>
    </source>
</evidence>
<name>A0A9D1IK97_9BURK</name>
<evidence type="ECO:0000256" key="16">
    <source>
        <dbReference type="ARBA" id="ARBA00023209"/>
    </source>
</evidence>
<dbReference type="GO" id="GO:0016024">
    <property type="term" value="P:CDP-diacylglycerol biosynthetic process"/>
    <property type="evidence" value="ECO:0007669"/>
    <property type="project" value="TreeGrafter"/>
</dbReference>
<evidence type="ECO:0000256" key="11">
    <source>
        <dbReference type="ARBA" id="ARBA00022692"/>
    </source>
</evidence>
<dbReference type="PANTHER" id="PTHR46382">
    <property type="entry name" value="PHOSPHATIDATE CYTIDYLYLTRANSFERASE"/>
    <property type="match status" value="1"/>
</dbReference>
<evidence type="ECO:0000256" key="14">
    <source>
        <dbReference type="ARBA" id="ARBA00023098"/>
    </source>
</evidence>
<evidence type="ECO:0000256" key="8">
    <source>
        <dbReference type="ARBA" id="ARBA00022475"/>
    </source>
</evidence>
<proteinExistence type="inferred from homology"/>
<dbReference type="Proteomes" id="UP000824083">
    <property type="component" value="Unassembled WGS sequence"/>
</dbReference>
<feature type="transmembrane region" description="Helical" evidence="19">
    <location>
        <begin position="127"/>
        <end position="149"/>
    </location>
</feature>
<comment type="catalytic activity">
    <reaction evidence="1 18">
        <text>a 1,2-diacyl-sn-glycero-3-phosphate + CTP + H(+) = a CDP-1,2-diacyl-sn-glycerol + diphosphate</text>
        <dbReference type="Rhea" id="RHEA:16229"/>
        <dbReference type="ChEBI" id="CHEBI:15378"/>
        <dbReference type="ChEBI" id="CHEBI:33019"/>
        <dbReference type="ChEBI" id="CHEBI:37563"/>
        <dbReference type="ChEBI" id="CHEBI:58332"/>
        <dbReference type="ChEBI" id="CHEBI:58608"/>
        <dbReference type="EC" id="2.7.7.41"/>
    </reaction>
</comment>
<evidence type="ECO:0000313" key="20">
    <source>
        <dbReference type="EMBL" id="HIU37627.1"/>
    </source>
</evidence>
<sequence length="299" mass="32126">MLKQRVITAIVLLLILIGAYWLGPVAFAGVMAIAFILAQWEWLKLSGLSSAASAVVAAIVGGTVTAMTYLAYLDLQMIHEASREFQMLYANLSGLFVMYLAVITLLWVGISIRVFFARTTGLPVNRIVVGVTGVFFPPAAWLGFVAMYASFGISMVISLLAIVWVADIMAYFTGMAFGKHRMSPAISPKKSWEGVAGGMLSVMILGLIFAWFFPEIKTIPGVLVQSMGTIVWLVVAFVLVSLSIVGDLFESALKRQAGIKDSSNLLPGHGGFYDRLDAMMPTLPAGFLLSVLIASGTLG</sequence>
<keyword evidence="13 19" id="KW-1133">Transmembrane helix</keyword>
<accession>A0A9D1IK97</accession>
<feature type="transmembrane region" description="Helical" evidence="19">
    <location>
        <begin position="50"/>
        <end position="72"/>
    </location>
</feature>
<keyword evidence="11 18" id="KW-0812">Transmembrane</keyword>
<evidence type="ECO:0000256" key="15">
    <source>
        <dbReference type="ARBA" id="ARBA00023136"/>
    </source>
</evidence>
<comment type="pathway">
    <text evidence="4">Lipid metabolism.</text>
</comment>
<feature type="transmembrane region" description="Helical" evidence="19">
    <location>
        <begin position="155"/>
        <end position="173"/>
    </location>
</feature>
<dbReference type="PANTHER" id="PTHR46382:SF1">
    <property type="entry name" value="PHOSPHATIDATE CYTIDYLYLTRANSFERASE"/>
    <property type="match status" value="1"/>
</dbReference>
<dbReference type="EC" id="2.7.7.41" evidence="6 18"/>
<feature type="transmembrane region" description="Helical" evidence="19">
    <location>
        <begin position="92"/>
        <end position="115"/>
    </location>
</feature>
<dbReference type="InterPro" id="IPR000374">
    <property type="entry name" value="PC_trans"/>
</dbReference>
<keyword evidence="8" id="KW-1003">Cell membrane</keyword>
<evidence type="ECO:0000256" key="18">
    <source>
        <dbReference type="RuleBase" id="RU003938"/>
    </source>
</evidence>
<keyword evidence="14" id="KW-0443">Lipid metabolism</keyword>
<keyword evidence="12 18" id="KW-0548">Nucleotidyltransferase</keyword>
<evidence type="ECO:0000256" key="7">
    <source>
        <dbReference type="ARBA" id="ARBA00019373"/>
    </source>
</evidence>
<reference evidence="20" key="1">
    <citation type="submission" date="2020-10" db="EMBL/GenBank/DDBJ databases">
        <authorList>
            <person name="Gilroy R."/>
        </authorList>
    </citation>
    <scope>NUCLEOTIDE SEQUENCE</scope>
    <source>
        <strain evidence="20">7463</strain>
    </source>
</reference>
<keyword evidence="9" id="KW-0444">Lipid biosynthesis</keyword>
<dbReference type="Pfam" id="PF01148">
    <property type="entry name" value="CTP_transf_1"/>
    <property type="match status" value="1"/>
</dbReference>
<evidence type="ECO:0000256" key="3">
    <source>
        <dbReference type="ARBA" id="ARBA00005119"/>
    </source>
</evidence>
<evidence type="ECO:0000256" key="5">
    <source>
        <dbReference type="ARBA" id="ARBA00010185"/>
    </source>
</evidence>